<dbReference type="InterPro" id="IPR037480">
    <property type="entry name" value="YihR-like"/>
</dbReference>
<dbReference type="InterPro" id="IPR011013">
    <property type="entry name" value="Gal_mutarotase_sf_dom"/>
</dbReference>
<dbReference type="InterPro" id="IPR008183">
    <property type="entry name" value="Aldose_1/G6P_1-epimerase"/>
</dbReference>
<dbReference type="Proteomes" id="UP001382727">
    <property type="component" value="Chromosome"/>
</dbReference>
<dbReference type="InterPro" id="IPR014718">
    <property type="entry name" value="GH-type_carb-bd"/>
</dbReference>
<protein>
    <submittedName>
        <fullName evidence="1">Aldose 1-epimerase family protein</fullName>
    </submittedName>
</protein>
<sequence>MVIPATGTQWQLSSGDVEAVVVEAGGGLRTLTVAGVEVVAGYPVADMAPSGRGQLLVPWPNRIRDGRYRFDGRDHVLPITERSTGNASHGLVRWEAFRPTERDDDRIVLVHTVHPRPGYPFALEVRVVWQVDPRGLTCATTITNIGRDVAPVGYGAHPYLALGATPAAQARLTVPADRVVLVDPDRKLPVGTHEVAGSPFDLRGGDRLGDRDIDNAYTGLERGPDGCWTVTLEGGRTTRLWGGPGMDWVQVFTGRSTPAGLGEGLATGIAVEPLSCPPDAFNSGEGLVALQPGTTWTGQWGVEIG</sequence>
<dbReference type="SUPFAM" id="SSF74650">
    <property type="entry name" value="Galactose mutarotase-like"/>
    <property type="match status" value="1"/>
</dbReference>
<gene>
    <name evidence="1" type="ORF">V1351_01625</name>
</gene>
<reference evidence="1 2" key="1">
    <citation type="submission" date="2024-02" db="EMBL/GenBank/DDBJ databases">
        <title>Janibacter sp. nov., isolated from gut of marine sandworm.</title>
        <authorList>
            <person name="Kim B."/>
            <person name="Jun M.O."/>
            <person name="Shin N.-R."/>
        </authorList>
    </citation>
    <scope>NUCLEOTIDE SEQUENCE [LARGE SCALE GENOMIC DNA]</scope>
    <source>
        <strain evidence="1 2">A1S7</strain>
    </source>
</reference>
<name>A0ABZ2MIA3_9MICO</name>
<dbReference type="Gene3D" id="2.70.98.10">
    <property type="match status" value="1"/>
</dbReference>
<dbReference type="Pfam" id="PF01263">
    <property type="entry name" value="Aldose_epim"/>
    <property type="match status" value="1"/>
</dbReference>
<organism evidence="1 2">
    <name type="scientific">Janibacter alittae</name>
    <dbReference type="NCBI Taxonomy" id="3115209"/>
    <lineage>
        <taxon>Bacteria</taxon>
        <taxon>Bacillati</taxon>
        <taxon>Actinomycetota</taxon>
        <taxon>Actinomycetes</taxon>
        <taxon>Micrococcales</taxon>
        <taxon>Intrasporangiaceae</taxon>
        <taxon>Janibacter</taxon>
    </lineage>
</organism>
<keyword evidence="2" id="KW-1185">Reference proteome</keyword>
<dbReference type="EMBL" id="CP144913">
    <property type="protein sequence ID" value="WXB76785.1"/>
    <property type="molecule type" value="Genomic_DNA"/>
</dbReference>
<proteinExistence type="predicted"/>
<evidence type="ECO:0000313" key="1">
    <source>
        <dbReference type="EMBL" id="WXB76785.1"/>
    </source>
</evidence>
<evidence type="ECO:0000313" key="2">
    <source>
        <dbReference type="Proteomes" id="UP001382727"/>
    </source>
</evidence>
<accession>A0ABZ2MIA3</accession>
<dbReference type="CDD" id="cd09022">
    <property type="entry name" value="Aldose_epim_Ec_YihR"/>
    <property type="match status" value="1"/>
</dbReference>
<dbReference type="RefSeq" id="WP_338750103.1">
    <property type="nucleotide sequence ID" value="NZ_CP144913.1"/>
</dbReference>